<dbReference type="AlphaFoldDB" id="A0A8T2NTQ7"/>
<dbReference type="GO" id="GO:0005886">
    <property type="term" value="C:plasma membrane"/>
    <property type="evidence" value="ECO:0007669"/>
    <property type="project" value="TreeGrafter"/>
</dbReference>
<dbReference type="GO" id="GO:0055038">
    <property type="term" value="C:recycling endosome membrane"/>
    <property type="evidence" value="ECO:0007669"/>
    <property type="project" value="TreeGrafter"/>
</dbReference>
<dbReference type="GO" id="GO:0099503">
    <property type="term" value="C:secretory vesicle"/>
    <property type="evidence" value="ECO:0007669"/>
    <property type="project" value="TreeGrafter"/>
</dbReference>
<reference evidence="2" key="1">
    <citation type="thesis" date="2021" institute="BYU ScholarsArchive" country="Provo, UT, USA">
        <title>Applications of and Algorithms for Genome Assembly and Genomic Analyses with an Emphasis on Marine Teleosts.</title>
        <authorList>
            <person name="Pickett B.D."/>
        </authorList>
    </citation>
    <scope>NUCLEOTIDE SEQUENCE</scope>
    <source>
        <strain evidence="2">HI-2016</strain>
    </source>
</reference>
<dbReference type="GO" id="GO:0098793">
    <property type="term" value="C:presynapse"/>
    <property type="evidence" value="ECO:0007669"/>
    <property type="project" value="GOC"/>
</dbReference>
<dbReference type="GO" id="GO:0006887">
    <property type="term" value="P:exocytosis"/>
    <property type="evidence" value="ECO:0007669"/>
    <property type="project" value="UniProtKB-KW"/>
</dbReference>
<dbReference type="GO" id="GO:0001956">
    <property type="term" value="P:positive regulation of neurotransmitter secretion"/>
    <property type="evidence" value="ECO:0007669"/>
    <property type="project" value="TreeGrafter"/>
</dbReference>
<protein>
    <submittedName>
        <fullName evidence="2">Uncharacterized protein</fullName>
    </submittedName>
</protein>
<keyword evidence="3" id="KW-1185">Reference proteome</keyword>
<accession>A0A8T2NTQ7</accession>
<name>A0A8T2NTQ7_9TELE</name>
<evidence type="ECO:0000313" key="2">
    <source>
        <dbReference type="EMBL" id="KAG9342916.1"/>
    </source>
</evidence>
<dbReference type="PANTHER" id="PTHR45999:SF1">
    <property type="entry name" value="BAI1-ASSOCIATED PROTEIN 3"/>
    <property type="match status" value="1"/>
</dbReference>
<gene>
    <name evidence="2" type="ORF">JZ751_015132</name>
</gene>
<dbReference type="GO" id="GO:0032588">
    <property type="term" value="C:trans-Golgi network membrane"/>
    <property type="evidence" value="ECO:0007669"/>
    <property type="project" value="TreeGrafter"/>
</dbReference>
<feature type="non-terminal residue" evidence="2">
    <location>
        <position position="89"/>
    </location>
</feature>
<evidence type="ECO:0000256" key="1">
    <source>
        <dbReference type="ARBA" id="ARBA00022483"/>
    </source>
</evidence>
<feature type="non-terminal residue" evidence="2">
    <location>
        <position position="1"/>
    </location>
</feature>
<comment type="caution">
    <text evidence="2">The sequence shown here is derived from an EMBL/GenBank/DDBJ whole genome shotgun (WGS) entry which is preliminary data.</text>
</comment>
<dbReference type="InterPro" id="IPR052095">
    <property type="entry name" value="UNC-13_domain"/>
</dbReference>
<dbReference type="GO" id="GO:0000149">
    <property type="term" value="F:SNARE binding"/>
    <property type="evidence" value="ECO:0007669"/>
    <property type="project" value="TreeGrafter"/>
</dbReference>
<dbReference type="PANTHER" id="PTHR45999">
    <property type="entry name" value="UNC-13-4A, ISOFORM B"/>
    <property type="match status" value="1"/>
</dbReference>
<proteinExistence type="predicted"/>
<organism evidence="2 3">
    <name type="scientific">Albula glossodonta</name>
    <name type="common">roundjaw bonefish</name>
    <dbReference type="NCBI Taxonomy" id="121402"/>
    <lineage>
        <taxon>Eukaryota</taxon>
        <taxon>Metazoa</taxon>
        <taxon>Chordata</taxon>
        <taxon>Craniata</taxon>
        <taxon>Vertebrata</taxon>
        <taxon>Euteleostomi</taxon>
        <taxon>Actinopterygii</taxon>
        <taxon>Neopterygii</taxon>
        <taxon>Teleostei</taxon>
        <taxon>Albuliformes</taxon>
        <taxon>Albulidae</taxon>
        <taxon>Albula</taxon>
    </lineage>
</organism>
<dbReference type="GO" id="GO:0031902">
    <property type="term" value="C:late endosome membrane"/>
    <property type="evidence" value="ECO:0007669"/>
    <property type="project" value="TreeGrafter"/>
</dbReference>
<keyword evidence="1" id="KW-0268">Exocytosis</keyword>
<dbReference type="GO" id="GO:1905413">
    <property type="term" value="P:regulation of dense core granule exocytosis"/>
    <property type="evidence" value="ECO:0007669"/>
    <property type="project" value="TreeGrafter"/>
</dbReference>
<dbReference type="EMBL" id="JAFBMS010000025">
    <property type="protein sequence ID" value="KAG9342916.1"/>
    <property type="molecule type" value="Genomic_DNA"/>
</dbReference>
<evidence type="ECO:0000313" key="3">
    <source>
        <dbReference type="Proteomes" id="UP000824540"/>
    </source>
</evidence>
<sequence>TFCRCSYPKRLITQKKQPYSWDGRVCQAAWTVLSHHAVQTDLSPLQQAIIRWRCYSSHHRSQRMCFSFLLTLLRTIEEEWDTQAMRGEL</sequence>
<dbReference type="Proteomes" id="UP000824540">
    <property type="component" value="Unassembled WGS sequence"/>
</dbReference>
<dbReference type="OrthoDB" id="7976202at2759"/>